<gene>
    <name evidence="2" type="ORF">OESDEN_08613</name>
</gene>
<dbReference type="Gene3D" id="3.40.50.1820">
    <property type="entry name" value="alpha/beta hydrolase"/>
    <property type="match status" value="1"/>
</dbReference>
<dbReference type="AlphaFoldDB" id="A0A0B1T6V2"/>
<dbReference type="EMBL" id="KN551999">
    <property type="protein sequence ID" value="KHJ91522.1"/>
    <property type="molecule type" value="Genomic_DNA"/>
</dbReference>
<feature type="domain" description="Fungal lipase-type" evidence="1">
    <location>
        <begin position="4"/>
        <end position="89"/>
    </location>
</feature>
<dbReference type="GO" id="GO:0006629">
    <property type="term" value="P:lipid metabolic process"/>
    <property type="evidence" value="ECO:0007669"/>
    <property type="project" value="InterPro"/>
</dbReference>
<dbReference type="PANTHER" id="PTHR45908">
    <property type="entry name" value="PROTEIN CBG11750-RELATED"/>
    <property type="match status" value="1"/>
</dbReference>
<dbReference type="Pfam" id="PF01764">
    <property type="entry name" value="Lipase_3"/>
    <property type="match status" value="1"/>
</dbReference>
<keyword evidence="3" id="KW-1185">Reference proteome</keyword>
<sequence length="123" mass="13816">MAYDLMNLTASYPDYEIWATGHSLGGSLASLAASIVLGSGLATPQQTKLITFGQPRTGNDEFSEQQDSESDFIFRVTHWRDVVPHIPNLGYHHHRNEAFYEREMAPTKFKVCDGELTSKQLVK</sequence>
<protein>
    <submittedName>
        <fullName evidence="2">Triacylglycerol lipase</fullName>
    </submittedName>
</protein>
<evidence type="ECO:0000313" key="2">
    <source>
        <dbReference type="EMBL" id="KHJ91522.1"/>
    </source>
</evidence>
<accession>A0A0B1T6V2</accession>
<evidence type="ECO:0000259" key="1">
    <source>
        <dbReference type="Pfam" id="PF01764"/>
    </source>
</evidence>
<dbReference type="InterPro" id="IPR029058">
    <property type="entry name" value="AB_hydrolase_fold"/>
</dbReference>
<name>A0A0B1T6V2_OESDE</name>
<evidence type="ECO:0000313" key="3">
    <source>
        <dbReference type="Proteomes" id="UP000053660"/>
    </source>
</evidence>
<reference evidence="2 3" key="1">
    <citation type="submission" date="2014-03" db="EMBL/GenBank/DDBJ databases">
        <title>Draft genome of the hookworm Oesophagostomum dentatum.</title>
        <authorList>
            <person name="Mitreva M."/>
        </authorList>
    </citation>
    <scope>NUCLEOTIDE SEQUENCE [LARGE SCALE GENOMIC DNA]</scope>
    <source>
        <strain evidence="2 3">OD-Hann</strain>
    </source>
</reference>
<dbReference type="InterPro" id="IPR002921">
    <property type="entry name" value="Fungal_lipase-type"/>
</dbReference>
<dbReference type="OrthoDB" id="426718at2759"/>
<organism evidence="2 3">
    <name type="scientific">Oesophagostomum dentatum</name>
    <name type="common">Nodular worm</name>
    <dbReference type="NCBI Taxonomy" id="61180"/>
    <lineage>
        <taxon>Eukaryota</taxon>
        <taxon>Metazoa</taxon>
        <taxon>Ecdysozoa</taxon>
        <taxon>Nematoda</taxon>
        <taxon>Chromadorea</taxon>
        <taxon>Rhabditida</taxon>
        <taxon>Rhabditina</taxon>
        <taxon>Rhabditomorpha</taxon>
        <taxon>Strongyloidea</taxon>
        <taxon>Strongylidae</taxon>
        <taxon>Oesophagostomum</taxon>
    </lineage>
</organism>
<dbReference type="SUPFAM" id="SSF53474">
    <property type="entry name" value="alpha/beta-Hydrolases"/>
    <property type="match status" value="1"/>
</dbReference>
<dbReference type="Proteomes" id="UP000053660">
    <property type="component" value="Unassembled WGS sequence"/>
</dbReference>
<proteinExistence type="predicted"/>
<dbReference type="CDD" id="cd00519">
    <property type="entry name" value="Lipase_3"/>
    <property type="match status" value="1"/>
</dbReference>